<keyword evidence="3" id="KW-1185">Reference proteome</keyword>
<dbReference type="Pfam" id="PF12802">
    <property type="entry name" value="MarR_2"/>
    <property type="match status" value="1"/>
</dbReference>
<dbReference type="Gene3D" id="1.10.10.10">
    <property type="entry name" value="Winged helix-like DNA-binding domain superfamily/Winged helix DNA-binding domain"/>
    <property type="match status" value="1"/>
</dbReference>
<feature type="domain" description="HTH marR-type" evidence="1">
    <location>
        <begin position="26"/>
        <end position="161"/>
    </location>
</feature>
<comment type="caution">
    <text evidence="2">The sequence shown here is derived from an EMBL/GenBank/DDBJ whole genome shotgun (WGS) entry which is preliminary data.</text>
</comment>
<dbReference type="PANTHER" id="PTHR33164:SF43">
    <property type="entry name" value="HTH-TYPE TRANSCRIPTIONAL REPRESSOR YETL"/>
    <property type="match status" value="1"/>
</dbReference>
<proteinExistence type="predicted"/>
<name>A0ABU9C2W8_9BURK</name>
<gene>
    <name evidence="2" type="ORF">AACH00_07595</name>
</gene>
<sequence length="168" mass="17825">MPKPMAQTDTLPAGARARSRKAASVSAPAMQAWLSVVRTYHLCDAVMTQRLAGLGLRLPEHEVLVNLLTTPGMSQQQLAQRCFVAKSGVSMLVSRLVAQGWLQREADALDARVWRLSLTPEGEALATQARQIQAEVVSAMTSASSAAELQALSAAMGQAGQALEAMLA</sequence>
<dbReference type="SMART" id="SM00347">
    <property type="entry name" value="HTH_MARR"/>
    <property type="match status" value="1"/>
</dbReference>
<dbReference type="PANTHER" id="PTHR33164">
    <property type="entry name" value="TRANSCRIPTIONAL REGULATOR, MARR FAMILY"/>
    <property type="match status" value="1"/>
</dbReference>
<dbReference type="RefSeq" id="WP_341398489.1">
    <property type="nucleotide sequence ID" value="NZ_JBBUTI010000005.1"/>
</dbReference>
<accession>A0ABU9C2W8</accession>
<dbReference type="PROSITE" id="PS50995">
    <property type="entry name" value="HTH_MARR_2"/>
    <property type="match status" value="1"/>
</dbReference>
<evidence type="ECO:0000259" key="1">
    <source>
        <dbReference type="PROSITE" id="PS50995"/>
    </source>
</evidence>
<reference evidence="2 3" key="1">
    <citation type="submission" date="2024-04" db="EMBL/GenBank/DDBJ databases">
        <title>Novel species of the genus Ideonella isolated from streams.</title>
        <authorList>
            <person name="Lu H."/>
        </authorList>
    </citation>
    <scope>NUCLEOTIDE SEQUENCE [LARGE SCALE GENOMIC DNA]</scope>
    <source>
        <strain evidence="2 3">LYT19W</strain>
    </source>
</reference>
<dbReference type="InterPro" id="IPR039422">
    <property type="entry name" value="MarR/SlyA-like"/>
</dbReference>
<protein>
    <submittedName>
        <fullName evidence="2">MarR family winged helix-turn-helix transcriptional regulator</fullName>
    </submittedName>
</protein>
<dbReference type="InterPro" id="IPR036388">
    <property type="entry name" value="WH-like_DNA-bd_sf"/>
</dbReference>
<dbReference type="PRINTS" id="PR00598">
    <property type="entry name" value="HTHMARR"/>
</dbReference>
<organism evidence="2 3">
    <name type="scientific">Ideonella margarita</name>
    <dbReference type="NCBI Taxonomy" id="2984191"/>
    <lineage>
        <taxon>Bacteria</taxon>
        <taxon>Pseudomonadati</taxon>
        <taxon>Pseudomonadota</taxon>
        <taxon>Betaproteobacteria</taxon>
        <taxon>Burkholderiales</taxon>
        <taxon>Sphaerotilaceae</taxon>
        <taxon>Ideonella</taxon>
    </lineage>
</organism>
<dbReference type="EMBL" id="JBBUTI010000005">
    <property type="protein sequence ID" value="MEK8046199.1"/>
    <property type="molecule type" value="Genomic_DNA"/>
</dbReference>
<dbReference type="Proteomes" id="UP001379945">
    <property type="component" value="Unassembled WGS sequence"/>
</dbReference>
<evidence type="ECO:0000313" key="3">
    <source>
        <dbReference type="Proteomes" id="UP001379945"/>
    </source>
</evidence>
<dbReference type="InterPro" id="IPR036390">
    <property type="entry name" value="WH_DNA-bd_sf"/>
</dbReference>
<dbReference type="InterPro" id="IPR000835">
    <property type="entry name" value="HTH_MarR-typ"/>
</dbReference>
<evidence type="ECO:0000313" key="2">
    <source>
        <dbReference type="EMBL" id="MEK8046199.1"/>
    </source>
</evidence>
<dbReference type="SUPFAM" id="SSF46785">
    <property type="entry name" value="Winged helix' DNA-binding domain"/>
    <property type="match status" value="1"/>
</dbReference>